<feature type="domain" description="HTH cro/C1-type" evidence="2">
    <location>
        <begin position="10"/>
        <end position="69"/>
    </location>
</feature>
<dbReference type="SMART" id="SM00530">
    <property type="entry name" value="HTH_XRE"/>
    <property type="match status" value="1"/>
</dbReference>
<dbReference type="InterPro" id="IPR010982">
    <property type="entry name" value="Lambda_DNA-bd_dom_sf"/>
</dbReference>
<comment type="similarity">
    <text evidence="1">Belongs to the short-chain fatty acyl-CoA assimilation regulator (ScfR) family.</text>
</comment>
<dbReference type="EMBL" id="JARXHW010000041">
    <property type="protein sequence ID" value="MDQ8208821.1"/>
    <property type="molecule type" value="Genomic_DNA"/>
</dbReference>
<dbReference type="CDD" id="cd00093">
    <property type="entry name" value="HTH_XRE"/>
    <property type="match status" value="1"/>
</dbReference>
<name>A0ABU1AXK6_9BACT</name>
<dbReference type="PROSITE" id="PS50943">
    <property type="entry name" value="HTH_CROC1"/>
    <property type="match status" value="1"/>
</dbReference>
<comment type="caution">
    <text evidence="3">The sequence shown here is derived from an EMBL/GenBank/DDBJ whole genome shotgun (WGS) entry which is preliminary data.</text>
</comment>
<accession>A0ABU1AXK6</accession>
<dbReference type="Proteomes" id="UP001225316">
    <property type="component" value="Unassembled WGS sequence"/>
</dbReference>
<evidence type="ECO:0000256" key="1">
    <source>
        <dbReference type="ARBA" id="ARBA00007227"/>
    </source>
</evidence>
<dbReference type="Pfam" id="PF06114">
    <property type="entry name" value="Peptidase_M78"/>
    <property type="match status" value="1"/>
</dbReference>
<dbReference type="InterPro" id="IPR001387">
    <property type="entry name" value="Cro/C1-type_HTH"/>
</dbReference>
<protein>
    <submittedName>
        <fullName evidence="3">XRE family transcriptional regulator</fullName>
    </submittedName>
</protein>
<sequence>MSCLYNPSRLKNARLMAKLSLDELAGKLGELGLPLTKQALSKYENGDLNPSSYIIDGVARILMKPVTYFTKGEVLDLGDVDYRIVKSRFSSKDRASILALAGDYFERYMQLEELTGLRMAHQSRLPHRIAVSNELDAENAALKMRRHWNLGDRPIASIVKLFENDGIKLYRIPSHEGFDAFVASPEGDLVMCFATIQQPDDSGPGGRRLDLPRMRFNLVHELAHAILDFSPEILADERQLERLCHVFSGNFLMPSTALKRALGEERRSRMNIRELIDVKQEYGISLKALGMRMLQCELLTQAAYRSFSIFYNMKKYGRTVNEPGRFIGDERPKRFDSMIGDALLNQQINYNVASVLTESDVEIVKEKYALLG</sequence>
<keyword evidence="4" id="KW-1185">Reference proteome</keyword>
<dbReference type="SUPFAM" id="SSF47413">
    <property type="entry name" value="lambda repressor-like DNA-binding domains"/>
    <property type="match status" value="1"/>
</dbReference>
<organism evidence="3 4">
    <name type="scientific">Thalassobacterium maritimum</name>
    <dbReference type="NCBI Taxonomy" id="3041265"/>
    <lineage>
        <taxon>Bacteria</taxon>
        <taxon>Pseudomonadati</taxon>
        <taxon>Verrucomicrobiota</taxon>
        <taxon>Opitutia</taxon>
        <taxon>Puniceicoccales</taxon>
        <taxon>Coraliomargaritaceae</taxon>
        <taxon>Thalassobacterium</taxon>
    </lineage>
</organism>
<gene>
    <name evidence="3" type="ORF">QEH52_14940</name>
</gene>
<evidence type="ECO:0000313" key="3">
    <source>
        <dbReference type="EMBL" id="MDQ8208821.1"/>
    </source>
</evidence>
<dbReference type="Gene3D" id="1.10.260.40">
    <property type="entry name" value="lambda repressor-like DNA-binding domains"/>
    <property type="match status" value="1"/>
</dbReference>
<evidence type="ECO:0000313" key="4">
    <source>
        <dbReference type="Proteomes" id="UP001225316"/>
    </source>
</evidence>
<dbReference type="PANTHER" id="PTHR43236">
    <property type="entry name" value="ANTITOXIN HIGA1"/>
    <property type="match status" value="1"/>
</dbReference>
<dbReference type="InterPro" id="IPR010359">
    <property type="entry name" value="IrrE_HExxH"/>
</dbReference>
<dbReference type="Pfam" id="PF01381">
    <property type="entry name" value="HTH_3"/>
    <property type="match status" value="1"/>
</dbReference>
<proteinExistence type="inferred from homology"/>
<evidence type="ECO:0000259" key="2">
    <source>
        <dbReference type="PROSITE" id="PS50943"/>
    </source>
</evidence>
<dbReference type="InterPro" id="IPR052345">
    <property type="entry name" value="Rad_response_metalloprotease"/>
</dbReference>
<reference evidence="3 4" key="1">
    <citation type="submission" date="2023-04" db="EMBL/GenBank/DDBJ databases">
        <title>A novel bacteria isolated from coastal sediment.</title>
        <authorList>
            <person name="Liu X.-J."/>
            <person name="Du Z.-J."/>
        </authorList>
    </citation>
    <scope>NUCLEOTIDE SEQUENCE [LARGE SCALE GENOMIC DNA]</scope>
    <source>
        <strain evidence="3 4">SDUM461003</strain>
    </source>
</reference>
<dbReference type="PANTHER" id="PTHR43236:SF1">
    <property type="entry name" value="BLL7220 PROTEIN"/>
    <property type="match status" value="1"/>
</dbReference>